<evidence type="ECO:0000313" key="2">
    <source>
        <dbReference type="Proteomes" id="UP001597182"/>
    </source>
</evidence>
<accession>A0ABW3V9C1</accession>
<keyword evidence="1" id="KW-0238">DNA-binding</keyword>
<dbReference type="Proteomes" id="UP001597182">
    <property type="component" value="Unassembled WGS sequence"/>
</dbReference>
<dbReference type="GO" id="GO:0003677">
    <property type="term" value="F:DNA binding"/>
    <property type="evidence" value="ECO:0007669"/>
    <property type="project" value="UniProtKB-KW"/>
</dbReference>
<dbReference type="InterPro" id="IPR058532">
    <property type="entry name" value="YjbR/MT2646/Rv2570-like"/>
</dbReference>
<sequence>MATWDDVRRVATALPEVTEDAGEKLSWLVRKKAFAWERPLRRGDLEALGDAAPTGPVLCARTADVGVKEALVADDPAVYFTTPHFNGYPAVLVRLDLIALDELAELVEEAWLAQAPKRVAAAYLESRP</sequence>
<dbReference type="SUPFAM" id="SSF142906">
    <property type="entry name" value="YjbR-like"/>
    <property type="match status" value="1"/>
</dbReference>
<protein>
    <submittedName>
        <fullName evidence="1">MmcQ/YjbR family DNA-binding protein</fullName>
    </submittedName>
</protein>
<evidence type="ECO:0000313" key="1">
    <source>
        <dbReference type="EMBL" id="MFD1231684.1"/>
    </source>
</evidence>
<dbReference type="Pfam" id="PF04237">
    <property type="entry name" value="YjbR"/>
    <property type="match status" value="1"/>
</dbReference>
<name>A0ABW3V9C1_9PSEU</name>
<dbReference type="EMBL" id="JBHTMB010000002">
    <property type="protein sequence ID" value="MFD1231684.1"/>
    <property type="molecule type" value="Genomic_DNA"/>
</dbReference>
<proteinExistence type="predicted"/>
<organism evidence="1 2">
    <name type="scientific">Pseudonocardia benzenivorans</name>
    <dbReference type="NCBI Taxonomy" id="228005"/>
    <lineage>
        <taxon>Bacteria</taxon>
        <taxon>Bacillati</taxon>
        <taxon>Actinomycetota</taxon>
        <taxon>Actinomycetes</taxon>
        <taxon>Pseudonocardiales</taxon>
        <taxon>Pseudonocardiaceae</taxon>
        <taxon>Pseudonocardia</taxon>
    </lineage>
</organism>
<gene>
    <name evidence="1" type="ORF">ACFQ34_00125</name>
</gene>
<reference evidence="2" key="1">
    <citation type="journal article" date="2019" name="Int. J. Syst. Evol. Microbiol.">
        <title>The Global Catalogue of Microorganisms (GCM) 10K type strain sequencing project: providing services to taxonomists for standard genome sequencing and annotation.</title>
        <authorList>
            <consortium name="The Broad Institute Genomics Platform"/>
            <consortium name="The Broad Institute Genome Sequencing Center for Infectious Disease"/>
            <person name="Wu L."/>
            <person name="Ma J."/>
        </authorList>
    </citation>
    <scope>NUCLEOTIDE SEQUENCE [LARGE SCALE GENOMIC DNA]</scope>
    <source>
        <strain evidence="2">CCUG 49018</strain>
    </source>
</reference>
<dbReference type="RefSeq" id="WP_339121467.1">
    <property type="nucleotide sequence ID" value="NZ_BAABKS010000014.1"/>
</dbReference>
<keyword evidence="2" id="KW-1185">Reference proteome</keyword>
<comment type="caution">
    <text evidence="1">The sequence shown here is derived from an EMBL/GenBank/DDBJ whole genome shotgun (WGS) entry which is preliminary data.</text>
</comment>
<dbReference type="InterPro" id="IPR038056">
    <property type="entry name" value="YjbR-like_sf"/>
</dbReference>